<dbReference type="EMBL" id="CAEZYQ010000058">
    <property type="protein sequence ID" value="CAB4774227.1"/>
    <property type="molecule type" value="Genomic_DNA"/>
</dbReference>
<sequence length="38" mass="4222">MHQVRAPGRRARDGRLWVIALWVIAITLALVAIKAALD</sequence>
<dbReference type="AlphaFoldDB" id="A0A6J6VUQ8"/>
<evidence type="ECO:0000256" key="1">
    <source>
        <dbReference type="SAM" id="Phobius"/>
    </source>
</evidence>
<proteinExistence type="predicted"/>
<keyword evidence="1" id="KW-0812">Transmembrane</keyword>
<protein>
    <submittedName>
        <fullName evidence="2">Unannotated protein</fullName>
    </submittedName>
</protein>
<name>A0A6J6VUQ8_9ZZZZ</name>
<reference evidence="2" key="1">
    <citation type="submission" date="2020-05" db="EMBL/GenBank/DDBJ databases">
        <authorList>
            <person name="Chiriac C."/>
            <person name="Salcher M."/>
            <person name="Ghai R."/>
            <person name="Kavagutti S V."/>
        </authorList>
    </citation>
    <scope>NUCLEOTIDE SEQUENCE</scope>
</reference>
<keyword evidence="1" id="KW-0472">Membrane</keyword>
<feature type="transmembrane region" description="Helical" evidence="1">
    <location>
        <begin position="16"/>
        <end position="37"/>
    </location>
</feature>
<accession>A0A6J6VUQ8</accession>
<evidence type="ECO:0000313" key="2">
    <source>
        <dbReference type="EMBL" id="CAB4774227.1"/>
    </source>
</evidence>
<organism evidence="2">
    <name type="scientific">freshwater metagenome</name>
    <dbReference type="NCBI Taxonomy" id="449393"/>
    <lineage>
        <taxon>unclassified sequences</taxon>
        <taxon>metagenomes</taxon>
        <taxon>ecological metagenomes</taxon>
    </lineage>
</organism>
<keyword evidence="1" id="KW-1133">Transmembrane helix</keyword>
<gene>
    <name evidence="2" type="ORF">UFOPK2761_03572</name>
</gene>